<dbReference type="InterPro" id="IPR000540">
    <property type="entry name" value="Flag_MotA_CS"/>
</dbReference>
<evidence type="ECO:0000256" key="1">
    <source>
        <dbReference type="ARBA" id="ARBA00004429"/>
    </source>
</evidence>
<comment type="subcellular location">
    <subcellularLocation>
        <location evidence="1">Cell inner membrane</location>
        <topology evidence="1">Multi-pass membrane protein</topology>
    </subcellularLocation>
</comment>
<keyword evidence="5" id="KW-0145">Chemotaxis</keyword>
<feature type="domain" description="Motility protein A N-terminal" evidence="15">
    <location>
        <begin position="5"/>
        <end position="93"/>
    </location>
</feature>
<keyword evidence="16" id="KW-0969">Cilium</keyword>
<evidence type="ECO:0000256" key="5">
    <source>
        <dbReference type="ARBA" id="ARBA00022500"/>
    </source>
</evidence>
<comment type="similarity">
    <text evidence="2">Belongs to the MotA family.</text>
</comment>
<keyword evidence="11" id="KW-0406">Ion transport</keyword>
<evidence type="ECO:0000256" key="4">
    <source>
        <dbReference type="ARBA" id="ARBA00022475"/>
    </source>
</evidence>
<keyword evidence="17" id="KW-1185">Reference proteome</keyword>
<feature type="transmembrane region" description="Helical" evidence="13">
    <location>
        <begin position="199"/>
        <end position="222"/>
    </location>
</feature>
<dbReference type="InterPro" id="IPR046786">
    <property type="entry name" value="MotA_N"/>
</dbReference>
<evidence type="ECO:0000256" key="13">
    <source>
        <dbReference type="SAM" id="Phobius"/>
    </source>
</evidence>
<keyword evidence="9" id="KW-0375">Hydrogen ion transport</keyword>
<dbReference type="Proteomes" id="UP001595632">
    <property type="component" value="Unassembled WGS sequence"/>
</dbReference>
<evidence type="ECO:0000313" key="16">
    <source>
        <dbReference type="EMBL" id="MFC3141730.1"/>
    </source>
</evidence>
<dbReference type="InterPro" id="IPR002898">
    <property type="entry name" value="MotA_ExbB_proton_chnl"/>
</dbReference>
<keyword evidence="7 13" id="KW-0812">Transmembrane</keyword>
<keyword evidence="8" id="KW-0283">Flagellar rotation</keyword>
<reference evidence="17" key="1">
    <citation type="journal article" date="2019" name="Int. J. Syst. Evol. Microbiol.">
        <title>The Global Catalogue of Microorganisms (GCM) 10K type strain sequencing project: providing services to taxonomists for standard genome sequencing and annotation.</title>
        <authorList>
            <consortium name="The Broad Institute Genomics Platform"/>
            <consortium name="The Broad Institute Genome Sequencing Center for Infectious Disease"/>
            <person name="Wu L."/>
            <person name="Ma J."/>
        </authorList>
    </citation>
    <scope>NUCLEOTIDE SEQUENCE [LARGE SCALE GENOMIC DNA]</scope>
    <source>
        <strain evidence="17">KCTC 52366</strain>
    </source>
</reference>
<gene>
    <name evidence="16" type="primary">motA</name>
    <name evidence="16" type="ORF">ACFOGP_03370</name>
</gene>
<keyword evidence="12 13" id="KW-0472">Membrane</keyword>
<sequence>MMIPLGLLVVMGLVFGGFTLSGGKFDVLLHALPFEGMMIAGASIGALIIASDMSRLKLTLGGLKRAMAGPRWKAADYSDLLLLLYELTRLQRNSTPVEMEQHIESPEDSDIFTKYPRIMKDKSTVNLIADSFRMVMLNFDNPHQMEDVIEKRIETTLEERMIAGHSLTVMADGLPAIGIVAAVLGVIKTMSSVDQPPEILGVMIGGALVGTFLGVFLAYCVVQPIAERARSIEELDYSFSKVIRDTLVAMTQQHPPNICVEIGRGNIPERLRPSFDQIDEQQRNISRAAA</sequence>
<evidence type="ECO:0000256" key="2">
    <source>
        <dbReference type="ARBA" id="ARBA00008038"/>
    </source>
</evidence>
<keyword evidence="4" id="KW-1003">Cell membrane</keyword>
<keyword evidence="10 13" id="KW-1133">Transmembrane helix</keyword>
<dbReference type="PANTHER" id="PTHR30433:SF4">
    <property type="entry name" value="MOTILITY PROTEIN A"/>
    <property type="match status" value="1"/>
</dbReference>
<evidence type="ECO:0000256" key="7">
    <source>
        <dbReference type="ARBA" id="ARBA00022692"/>
    </source>
</evidence>
<evidence type="ECO:0000256" key="10">
    <source>
        <dbReference type="ARBA" id="ARBA00022989"/>
    </source>
</evidence>
<dbReference type="PANTHER" id="PTHR30433">
    <property type="entry name" value="CHEMOTAXIS PROTEIN MOTA"/>
    <property type="match status" value="1"/>
</dbReference>
<proteinExistence type="inferred from homology"/>
<keyword evidence="3" id="KW-0813">Transport</keyword>
<evidence type="ECO:0000256" key="11">
    <source>
        <dbReference type="ARBA" id="ARBA00023065"/>
    </source>
</evidence>
<evidence type="ECO:0000256" key="3">
    <source>
        <dbReference type="ARBA" id="ARBA00022448"/>
    </source>
</evidence>
<accession>A0ABV7GNN8</accession>
<evidence type="ECO:0000259" key="14">
    <source>
        <dbReference type="Pfam" id="PF01618"/>
    </source>
</evidence>
<evidence type="ECO:0000256" key="9">
    <source>
        <dbReference type="ARBA" id="ARBA00022781"/>
    </source>
</evidence>
<name>A0ABV7GNN8_9RHOB</name>
<dbReference type="RefSeq" id="WP_275632019.1">
    <property type="nucleotide sequence ID" value="NZ_JARGYD010000002.1"/>
</dbReference>
<organism evidence="16 17">
    <name type="scientific">Psychromarinibacter halotolerans</name>
    <dbReference type="NCBI Taxonomy" id="1775175"/>
    <lineage>
        <taxon>Bacteria</taxon>
        <taxon>Pseudomonadati</taxon>
        <taxon>Pseudomonadota</taxon>
        <taxon>Alphaproteobacteria</taxon>
        <taxon>Rhodobacterales</taxon>
        <taxon>Paracoccaceae</taxon>
        <taxon>Psychromarinibacter</taxon>
    </lineage>
</organism>
<keyword evidence="16" id="KW-0966">Cell projection</keyword>
<comment type="caution">
    <text evidence="16">The sequence shown here is derived from an EMBL/GenBank/DDBJ whole genome shotgun (WGS) entry which is preliminary data.</text>
</comment>
<dbReference type="PROSITE" id="PS01307">
    <property type="entry name" value="MOTA"/>
    <property type="match status" value="1"/>
</dbReference>
<dbReference type="InterPro" id="IPR022522">
    <property type="entry name" value="Flagellar_motor_stator_MotA"/>
</dbReference>
<evidence type="ECO:0000256" key="6">
    <source>
        <dbReference type="ARBA" id="ARBA00022519"/>
    </source>
</evidence>
<dbReference type="InterPro" id="IPR047055">
    <property type="entry name" value="MotA-like"/>
</dbReference>
<dbReference type="Pfam" id="PF01618">
    <property type="entry name" value="MotA_ExbB"/>
    <property type="match status" value="1"/>
</dbReference>
<keyword evidence="6" id="KW-0997">Cell inner membrane</keyword>
<dbReference type="NCBIfam" id="TIGR03818">
    <property type="entry name" value="MotA1"/>
    <property type="match status" value="1"/>
</dbReference>
<protein>
    <submittedName>
        <fullName evidence="16">Flagellar motor stator protein MotA</fullName>
    </submittedName>
</protein>
<dbReference type="EMBL" id="JBHRTB010000010">
    <property type="protein sequence ID" value="MFC3141730.1"/>
    <property type="molecule type" value="Genomic_DNA"/>
</dbReference>
<evidence type="ECO:0000259" key="15">
    <source>
        <dbReference type="Pfam" id="PF20560"/>
    </source>
</evidence>
<feature type="transmembrane region" description="Helical" evidence="13">
    <location>
        <begin position="167"/>
        <end position="187"/>
    </location>
</feature>
<evidence type="ECO:0000256" key="12">
    <source>
        <dbReference type="ARBA" id="ARBA00023136"/>
    </source>
</evidence>
<keyword evidence="16" id="KW-0282">Flagellum</keyword>
<feature type="domain" description="MotA/TolQ/ExbB proton channel" evidence="14">
    <location>
        <begin position="139"/>
        <end position="229"/>
    </location>
</feature>
<dbReference type="Pfam" id="PF20560">
    <property type="entry name" value="MotA_N"/>
    <property type="match status" value="1"/>
</dbReference>
<evidence type="ECO:0000256" key="8">
    <source>
        <dbReference type="ARBA" id="ARBA00022779"/>
    </source>
</evidence>
<evidence type="ECO:0000313" key="17">
    <source>
        <dbReference type="Proteomes" id="UP001595632"/>
    </source>
</evidence>
<feature type="transmembrane region" description="Helical" evidence="13">
    <location>
        <begin position="31"/>
        <end position="50"/>
    </location>
</feature>